<keyword evidence="5" id="KW-0012">Acyltransferase</keyword>
<evidence type="ECO:0000313" key="5">
    <source>
        <dbReference type="EMBL" id="MBP3951508.1"/>
    </source>
</evidence>
<reference evidence="5" key="1">
    <citation type="submission" date="2021-03" db="EMBL/GenBank/DDBJ databases">
        <title>Bacillus suaedae sp. nov., isolated from Suaeda aralocaspica.</title>
        <authorList>
            <person name="Lei R.F.R."/>
        </authorList>
    </citation>
    <scope>NUCLEOTIDE SEQUENCE</scope>
    <source>
        <strain evidence="5">YZJH907-2</strain>
    </source>
</reference>
<organism evidence="5 6">
    <name type="scientific">Halalkalibacter suaedae</name>
    <dbReference type="NCBI Taxonomy" id="2822140"/>
    <lineage>
        <taxon>Bacteria</taxon>
        <taxon>Bacillati</taxon>
        <taxon>Bacillota</taxon>
        <taxon>Bacilli</taxon>
        <taxon>Bacillales</taxon>
        <taxon>Bacillaceae</taxon>
        <taxon>Halalkalibacter</taxon>
    </lineage>
</organism>
<feature type="transmembrane region" description="Helical" evidence="3">
    <location>
        <begin position="134"/>
        <end position="155"/>
    </location>
</feature>
<dbReference type="EMBL" id="JAGKSQ010000003">
    <property type="protein sequence ID" value="MBP3951508.1"/>
    <property type="molecule type" value="Genomic_DNA"/>
</dbReference>
<feature type="transmembrane region" description="Helical" evidence="3">
    <location>
        <begin position="59"/>
        <end position="81"/>
    </location>
</feature>
<evidence type="ECO:0000313" key="6">
    <source>
        <dbReference type="Proteomes" id="UP000678228"/>
    </source>
</evidence>
<keyword evidence="6" id="KW-1185">Reference proteome</keyword>
<feature type="transmembrane region" description="Helical" evidence="3">
    <location>
        <begin position="234"/>
        <end position="258"/>
    </location>
</feature>
<comment type="similarity">
    <text evidence="2">Belongs to the acyltransferase 3 family.</text>
</comment>
<dbReference type="InterPro" id="IPR002656">
    <property type="entry name" value="Acyl_transf_3_dom"/>
</dbReference>
<feature type="transmembrane region" description="Helical" evidence="3">
    <location>
        <begin position="93"/>
        <end position="122"/>
    </location>
</feature>
<feature type="domain" description="Acyltransferase 3" evidence="4">
    <location>
        <begin position="10"/>
        <end position="326"/>
    </location>
</feature>
<sequence>MELSKDETKILKGFAIMFMVLLHLFCRKDIDGYYNSFFMIGDIPIEYYVGLFGDACRPIYLFVTGYAFYTVFLSRSVGASFRKNLMRIFKLFINYWIVLFLFLLIGFAVGKGDFFVSIWRFILSFTLIDYSYNGAWWFLQVYIIIVLLSPFLINLTKKSRFIYLFLISGSIYFTSHFQVHRGIFDLALPQDVEKLLFLLGTSQFSFLVGGLFAKYKIISKLRIKSQHIRFKNMLGITGIVGLVIFHGFIESAIIAPINAVGFICLFTLMNKSVQANNFLGYLSSHSTNIWLTHMFFYITFFKDLTFMSKNPVIIFIWLMFMCIVTSHLIKLIYNPISSAIDRRVEQRQIMLNKDRSLKAV</sequence>
<evidence type="ECO:0000256" key="3">
    <source>
        <dbReference type="SAM" id="Phobius"/>
    </source>
</evidence>
<proteinExistence type="inferred from homology"/>
<comment type="caution">
    <text evidence="5">The sequence shown here is derived from an EMBL/GenBank/DDBJ whole genome shotgun (WGS) entry which is preliminary data.</text>
</comment>
<feature type="transmembrane region" description="Helical" evidence="3">
    <location>
        <begin position="9"/>
        <end position="25"/>
    </location>
</feature>
<evidence type="ECO:0000256" key="2">
    <source>
        <dbReference type="ARBA" id="ARBA00007400"/>
    </source>
</evidence>
<protein>
    <submittedName>
        <fullName evidence="5">Acyltransferase</fullName>
    </submittedName>
</protein>
<feature type="transmembrane region" description="Helical" evidence="3">
    <location>
        <begin position="162"/>
        <end position="183"/>
    </location>
</feature>
<dbReference type="AlphaFoldDB" id="A0A941AQQ7"/>
<evidence type="ECO:0000259" key="4">
    <source>
        <dbReference type="Pfam" id="PF01757"/>
    </source>
</evidence>
<dbReference type="Pfam" id="PF01757">
    <property type="entry name" value="Acyl_transf_3"/>
    <property type="match status" value="1"/>
</dbReference>
<dbReference type="GO" id="GO:0016747">
    <property type="term" value="F:acyltransferase activity, transferring groups other than amino-acyl groups"/>
    <property type="evidence" value="ECO:0007669"/>
    <property type="project" value="InterPro"/>
</dbReference>
<name>A0A941AQQ7_9BACI</name>
<keyword evidence="5" id="KW-0808">Transferase</keyword>
<keyword evidence="3" id="KW-0472">Membrane</keyword>
<keyword evidence="3" id="KW-1133">Transmembrane helix</keyword>
<gene>
    <name evidence="5" type="ORF">J7W16_10200</name>
</gene>
<dbReference type="RefSeq" id="WP_210597185.1">
    <property type="nucleotide sequence ID" value="NZ_JAGKSQ010000003.1"/>
</dbReference>
<keyword evidence="3" id="KW-0812">Transmembrane</keyword>
<accession>A0A941AQQ7</accession>
<feature type="transmembrane region" description="Helical" evidence="3">
    <location>
        <begin position="278"/>
        <end position="300"/>
    </location>
</feature>
<evidence type="ECO:0000256" key="1">
    <source>
        <dbReference type="ARBA" id="ARBA00004370"/>
    </source>
</evidence>
<comment type="subcellular location">
    <subcellularLocation>
        <location evidence="1">Membrane</location>
    </subcellularLocation>
</comment>
<feature type="transmembrane region" description="Helical" evidence="3">
    <location>
        <begin position="195"/>
        <end position="213"/>
    </location>
</feature>
<feature type="transmembrane region" description="Helical" evidence="3">
    <location>
        <begin position="312"/>
        <end position="333"/>
    </location>
</feature>
<dbReference type="Proteomes" id="UP000678228">
    <property type="component" value="Unassembled WGS sequence"/>
</dbReference>